<reference evidence="5 6" key="1">
    <citation type="journal article" date="2019" name="Int. J. Syst. Evol. Microbiol.">
        <title>The Global Catalogue of Microorganisms (GCM) 10K type strain sequencing project: providing services to taxonomists for standard genome sequencing and annotation.</title>
        <authorList>
            <consortium name="The Broad Institute Genomics Platform"/>
            <consortium name="The Broad Institute Genome Sequencing Center for Infectious Disease"/>
            <person name="Wu L."/>
            <person name="Ma J."/>
        </authorList>
    </citation>
    <scope>NUCLEOTIDE SEQUENCE [LARGE SCALE GENOMIC DNA]</scope>
    <source>
        <strain evidence="5 6">CGMCC 1.12563</strain>
    </source>
</reference>
<dbReference type="PANTHER" id="PTHR43320:SF2">
    <property type="entry name" value="2-DEHYDRO-3-DEOXYGLUCONOKINASE_2-DEHYDRO-3-DEOXYGALACTONOKINASE"/>
    <property type="match status" value="1"/>
</dbReference>
<proteinExistence type="inferred from homology"/>
<dbReference type="RefSeq" id="WP_250874192.1">
    <property type="nucleotide sequence ID" value="NZ_JALXFV010000007.1"/>
</dbReference>
<evidence type="ECO:0000256" key="2">
    <source>
        <dbReference type="ARBA" id="ARBA00022679"/>
    </source>
</evidence>
<protein>
    <submittedName>
        <fullName evidence="5">Bifunctional 2-dehydro-3-deoxygluconokinase/2-dehydro-3-deoxygalactonokinase</fullName>
        <ecNumber evidence="5">2.7.1.178</ecNumber>
    </submittedName>
</protein>
<dbReference type="InterPro" id="IPR054871">
    <property type="entry name" value="KDG_KDGal_kin_Halo"/>
</dbReference>
<dbReference type="SUPFAM" id="SSF53613">
    <property type="entry name" value="Ribokinase-like"/>
    <property type="match status" value="1"/>
</dbReference>
<dbReference type="GO" id="GO:0016301">
    <property type="term" value="F:kinase activity"/>
    <property type="evidence" value="ECO:0007669"/>
    <property type="project" value="UniProtKB-KW"/>
</dbReference>
<dbReference type="AlphaFoldDB" id="A0ABD6AXI6"/>
<evidence type="ECO:0000256" key="1">
    <source>
        <dbReference type="ARBA" id="ARBA00010688"/>
    </source>
</evidence>
<comment type="similarity">
    <text evidence="1">Belongs to the carbohydrate kinase PfkB family.</text>
</comment>
<organism evidence="5 6">
    <name type="scientific">Halomarina rubra</name>
    <dbReference type="NCBI Taxonomy" id="2071873"/>
    <lineage>
        <taxon>Archaea</taxon>
        <taxon>Methanobacteriati</taxon>
        <taxon>Methanobacteriota</taxon>
        <taxon>Stenosarchaea group</taxon>
        <taxon>Halobacteria</taxon>
        <taxon>Halobacteriales</taxon>
        <taxon>Natronomonadaceae</taxon>
        <taxon>Halomarina</taxon>
    </lineage>
</organism>
<evidence type="ECO:0000313" key="5">
    <source>
        <dbReference type="EMBL" id="MFD1514220.1"/>
    </source>
</evidence>
<dbReference type="EC" id="2.7.1.178" evidence="5"/>
<dbReference type="Pfam" id="PF00294">
    <property type="entry name" value="PfkB"/>
    <property type="match status" value="1"/>
</dbReference>
<keyword evidence="6" id="KW-1185">Reference proteome</keyword>
<sequence length="322" mass="33909">MSQPAAFDLVSFGETMLRHSVAPGERIETARETELRAAGAESNVAIAVSRLGGTAAWLSKLPDSPLARRIEGALRTHGVTPVVAPSETGRVGVYYLEPAGEPRGTNVVYDRSDAAVRSATPEELETEHVEAARVFYVSGITPALSETLADTTRTLLDRAKAAGTHTVFDLNYRAKLWSAATARETCEPLFDAVDTLVVAERDARHVLDREGDAAAIAADLATTHDCETVVVTRGAEGAVAVHDGDVFEQGAFPADTVDAIGTGDAFVGGYLARWLDGASVSESLEYGAATASLKRTIGGDVVTVTPSEVEAVLDRETGAIDR</sequence>
<dbReference type="InterPro" id="IPR011611">
    <property type="entry name" value="PfkB_dom"/>
</dbReference>
<dbReference type="CDD" id="cd01166">
    <property type="entry name" value="KdgK"/>
    <property type="match status" value="1"/>
</dbReference>
<evidence type="ECO:0000259" key="4">
    <source>
        <dbReference type="Pfam" id="PF00294"/>
    </source>
</evidence>
<dbReference type="Proteomes" id="UP001597187">
    <property type="component" value="Unassembled WGS sequence"/>
</dbReference>
<keyword evidence="3" id="KW-0418">Kinase</keyword>
<accession>A0ABD6AXI6</accession>
<keyword evidence="2 5" id="KW-0808">Transferase</keyword>
<comment type="caution">
    <text evidence="5">The sequence shown here is derived from an EMBL/GenBank/DDBJ whole genome shotgun (WGS) entry which is preliminary data.</text>
</comment>
<name>A0ABD6AXI6_9EURY</name>
<gene>
    <name evidence="5" type="primary">kdgK1</name>
    <name evidence="5" type="ORF">ACFSBT_13130</name>
</gene>
<dbReference type="Gene3D" id="3.40.1190.20">
    <property type="match status" value="1"/>
</dbReference>
<dbReference type="InterPro" id="IPR052700">
    <property type="entry name" value="Carb_kinase_PfkB-like"/>
</dbReference>
<evidence type="ECO:0000256" key="3">
    <source>
        <dbReference type="ARBA" id="ARBA00022777"/>
    </source>
</evidence>
<dbReference type="NCBIfam" id="NF041332">
    <property type="entry name" value="KDG_KDGal_kin_Halo"/>
    <property type="match status" value="1"/>
</dbReference>
<dbReference type="EMBL" id="JBHUDC010000007">
    <property type="protein sequence ID" value="MFD1514220.1"/>
    <property type="molecule type" value="Genomic_DNA"/>
</dbReference>
<dbReference type="InterPro" id="IPR029056">
    <property type="entry name" value="Ribokinase-like"/>
</dbReference>
<feature type="domain" description="Carbohydrate kinase PfkB" evidence="4">
    <location>
        <begin position="8"/>
        <end position="297"/>
    </location>
</feature>
<evidence type="ECO:0000313" key="6">
    <source>
        <dbReference type="Proteomes" id="UP001597187"/>
    </source>
</evidence>
<dbReference type="PANTHER" id="PTHR43320">
    <property type="entry name" value="SUGAR KINASE"/>
    <property type="match status" value="1"/>
</dbReference>